<dbReference type="AlphaFoldDB" id="A0A3E5F4Z5"/>
<dbReference type="PANTHER" id="PTHR43065">
    <property type="entry name" value="SENSOR HISTIDINE KINASE"/>
    <property type="match status" value="1"/>
</dbReference>
<organism evidence="10 11">
    <name type="scientific">Bacteroides uniformis</name>
    <dbReference type="NCBI Taxonomy" id="820"/>
    <lineage>
        <taxon>Bacteria</taxon>
        <taxon>Pseudomonadati</taxon>
        <taxon>Bacteroidota</taxon>
        <taxon>Bacteroidia</taxon>
        <taxon>Bacteroidales</taxon>
        <taxon>Bacteroidaceae</taxon>
        <taxon>Bacteroides</taxon>
    </lineage>
</organism>
<evidence type="ECO:0000313" key="10">
    <source>
        <dbReference type="EMBL" id="RGN96803.1"/>
    </source>
</evidence>
<protein>
    <recommendedName>
        <fullName evidence="2">histidine kinase</fullName>
        <ecNumber evidence="2">2.7.13.3</ecNumber>
    </recommendedName>
</protein>
<dbReference type="InterPro" id="IPR036097">
    <property type="entry name" value="HisK_dim/P_sf"/>
</dbReference>
<keyword evidence="8" id="KW-0472">Membrane</keyword>
<keyword evidence="6" id="KW-0067">ATP-binding</keyword>
<dbReference type="Pfam" id="PF02518">
    <property type="entry name" value="HATPase_c"/>
    <property type="match status" value="1"/>
</dbReference>
<dbReference type="Proteomes" id="UP000260759">
    <property type="component" value="Unassembled WGS sequence"/>
</dbReference>
<dbReference type="PROSITE" id="PS50109">
    <property type="entry name" value="HIS_KIN"/>
    <property type="match status" value="1"/>
</dbReference>
<dbReference type="PRINTS" id="PR00344">
    <property type="entry name" value="BCTRLSENSOR"/>
</dbReference>
<feature type="domain" description="Histidine kinase" evidence="9">
    <location>
        <begin position="117"/>
        <end position="321"/>
    </location>
</feature>
<keyword evidence="4" id="KW-0547">Nucleotide-binding</keyword>
<dbReference type="InterPro" id="IPR003594">
    <property type="entry name" value="HATPase_dom"/>
</dbReference>
<dbReference type="Gene3D" id="1.10.287.130">
    <property type="match status" value="1"/>
</dbReference>
<dbReference type="Gene3D" id="3.30.565.10">
    <property type="entry name" value="Histidine kinase-like ATPase, C-terminal domain"/>
    <property type="match status" value="1"/>
</dbReference>
<keyword evidence="8" id="KW-1133">Transmembrane helix</keyword>
<proteinExistence type="predicted"/>
<gene>
    <name evidence="10" type="ORF">DXB37_04020</name>
</gene>
<sequence length="321" mass="37039">MKRYSLIVVLHIIGIAFLSVGVYLLVDAGLWFSTLMAFLILLAIAVHLYRLQMMQVRMMRHLAESLRYDDMMLSFRSPYKNRSMEDMVDELSEAMRNFRTRVLERNEMEAWQKLIRVLTHEIMNSITPIISLSETLSEREVSEKNYPVMRQGMQTIHRRSKGLLEFVENYRKLTRLPAPVRRPVAVHELLQDLQKLFSEEYIRIELPETDRILQIDRTQIEQVLINLIKNAKEACSRKEHPLIEVKMLPALSWQCLITVSDNGEGILPEVQDKIFVPFFTTKPSGSGIGLSLCKQVMNRHGGNITVQSAVGKGSCFTLLFG</sequence>
<dbReference type="GO" id="GO:0005524">
    <property type="term" value="F:ATP binding"/>
    <property type="evidence" value="ECO:0007669"/>
    <property type="project" value="UniProtKB-KW"/>
</dbReference>
<comment type="catalytic activity">
    <reaction evidence="1">
        <text>ATP + protein L-histidine = ADP + protein N-phospho-L-histidine.</text>
        <dbReference type="EC" id="2.7.13.3"/>
    </reaction>
</comment>
<evidence type="ECO:0000256" key="1">
    <source>
        <dbReference type="ARBA" id="ARBA00000085"/>
    </source>
</evidence>
<accession>A0A3E5F4Z5</accession>
<evidence type="ECO:0000256" key="3">
    <source>
        <dbReference type="ARBA" id="ARBA00022679"/>
    </source>
</evidence>
<evidence type="ECO:0000256" key="7">
    <source>
        <dbReference type="ARBA" id="ARBA00023012"/>
    </source>
</evidence>
<evidence type="ECO:0000256" key="6">
    <source>
        <dbReference type="ARBA" id="ARBA00022840"/>
    </source>
</evidence>
<evidence type="ECO:0000313" key="11">
    <source>
        <dbReference type="Proteomes" id="UP000260759"/>
    </source>
</evidence>
<evidence type="ECO:0000256" key="8">
    <source>
        <dbReference type="SAM" id="Phobius"/>
    </source>
</evidence>
<feature type="transmembrane region" description="Helical" evidence="8">
    <location>
        <begin position="7"/>
        <end position="25"/>
    </location>
</feature>
<dbReference type="InterPro" id="IPR036890">
    <property type="entry name" value="HATPase_C_sf"/>
</dbReference>
<keyword evidence="5 10" id="KW-0418">Kinase</keyword>
<dbReference type="GO" id="GO:0000155">
    <property type="term" value="F:phosphorelay sensor kinase activity"/>
    <property type="evidence" value="ECO:0007669"/>
    <property type="project" value="InterPro"/>
</dbReference>
<evidence type="ECO:0000256" key="4">
    <source>
        <dbReference type="ARBA" id="ARBA00022741"/>
    </source>
</evidence>
<keyword evidence="7" id="KW-0902">Two-component regulatory system</keyword>
<dbReference type="SUPFAM" id="SSF55874">
    <property type="entry name" value="ATPase domain of HSP90 chaperone/DNA topoisomerase II/histidine kinase"/>
    <property type="match status" value="1"/>
</dbReference>
<evidence type="ECO:0000256" key="5">
    <source>
        <dbReference type="ARBA" id="ARBA00022777"/>
    </source>
</evidence>
<comment type="caution">
    <text evidence="10">The sequence shown here is derived from an EMBL/GenBank/DDBJ whole genome shotgun (WGS) entry which is preliminary data.</text>
</comment>
<dbReference type="PANTHER" id="PTHR43065:SF46">
    <property type="entry name" value="C4-DICARBOXYLATE TRANSPORT SENSOR PROTEIN DCTB"/>
    <property type="match status" value="1"/>
</dbReference>
<dbReference type="EC" id="2.7.13.3" evidence="2"/>
<dbReference type="SMART" id="SM00387">
    <property type="entry name" value="HATPase_c"/>
    <property type="match status" value="1"/>
</dbReference>
<evidence type="ECO:0000259" key="9">
    <source>
        <dbReference type="PROSITE" id="PS50109"/>
    </source>
</evidence>
<evidence type="ECO:0000256" key="2">
    <source>
        <dbReference type="ARBA" id="ARBA00012438"/>
    </source>
</evidence>
<dbReference type="InterPro" id="IPR005467">
    <property type="entry name" value="His_kinase_dom"/>
</dbReference>
<dbReference type="RefSeq" id="WP_117599703.1">
    <property type="nucleotide sequence ID" value="NZ_BAABYI010000001.1"/>
</dbReference>
<reference evidence="10 11" key="1">
    <citation type="submission" date="2018-08" db="EMBL/GenBank/DDBJ databases">
        <title>A genome reference for cultivated species of the human gut microbiota.</title>
        <authorList>
            <person name="Zou Y."/>
            <person name="Xue W."/>
            <person name="Luo G."/>
        </authorList>
    </citation>
    <scope>NUCLEOTIDE SEQUENCE [LARGE SCALE GENOMIC DNA]</scope>
    <source>
        <strain evidence="10 11">OM03-4</strain>
    </source>
</reference>
<dbReference type="SUPFAM" id="SSF47384">
    <property type="entry name" value="Homodimeric domain of signal transducing histidine kinase"/>
    <property type="match status" value="1"/>
</dbReference>
<dbReference type="EMBL" id="QSVA01000002">
    <property type="protein sequence ID" value="RGN96803.1"/>
    <property type="molecule type" value="Genomic_DNA"/>
</dbReference>
<dbReference type="InterPro" id="IPR004358">
    <property type="entry name" value="Sig_transdc_His_kin-like_C"/>
</dbReference>
<name>A0A3E5F4Z5_BACUN</name>
<feature type="transmembrane region" description="Helical" evidence="8">
    <location>
        <begin position="31"/>
        <end position="51"/>
    </location>
</feature>
<keyword evidence="8" id="KW-0812">Transmembrane</keyword>
<keyword evidence="3" id="KW-0808">Transferase</keyword>